<keyword evidence="1" id="KW-0175">Coiled coil</keyword>
<organism evidence="4 5">
    <name type="scientific">Chloropicon primus</name>
    <dbReference type="NCBI Taxonomy" id="1764295"/>
    <lineage>
        <taxon>Eukaryota</taxon>
        <taxon>Viridiplantae</taxon>
        <taxon>Chlorophyta</taxon>
        <taxon>Chloropicophyceae</taxon>
        <taxon>Chloropicales</taxon>
        <taxon>Chloropicaceae</taxon>
        <taxon>Chloropicon</taxon>
    </lineage>
</organism>
<accession>A0A5B8MFW3</accession>
<reference evidence="4 5" key="1">
    <citation type="submission" date="2018-07" db="EMBL/GenBank/DDBJ databases">
        <title>The complete nuclear genome of the prasinophyte Chloropicon primus (CCMP1205).</title>
        <authorList>
            <person name="Pombert J.-F."/>
            <person name="Otis C."/>
            <person name="Turmel M."/>
            <person name="Lemieux C."/>
        </authorList>
    </citation>
    <scope>NUCLEOTIDE SEQUENCE [LARGE SCALE GENOMIC DNA]</scope>
    <source>
        <strain evidence="4 5">CCMP1205</strain>
    </source>
</reference>
<feature type="region of interest" description="Disordered" evidence="2">
    <location>
        <begin position="92"/>
        <end position="111"/>
    </location>
</feature>
<dbReference type="GO" id="GO:0005794">
    <property type="term" value="C:Golgi apparatus"/>
    <property type="evidence" value="ECO:0007669"/>
    <property type="project" value="TreeGrafter"/>
</dbReference>
<evidence type="ECO:0000313" key="4">
    <source>
        <dbReference type="EMBL" id="QDZ19299.1"/>
    </source>
</evidence>
<feature type="compositionally biased region" description="Basic and acidic residues" evidence="2">
    <location>
        <begin position="180"/>
        <end position="189"/>
    </location>
</feature>
<proteinExistence type="predicted"/>
<evidence type="ECO:0000256" key="2">
    <source>
        <dbReference type="SAM" id="MobiDB-lite"/>
    </source>
</evidence>
<dbReference type="PANTHER" id="PTHR46515:SF1">
    <property type="entry name" value="TATA ELEMENT MODULATORY FACTOR"/>
    <property type="match status" value="1"/>
</dbReference>
<feature type="region of interest" description="Disordered" evidence="2">
    <location>
        <begin position="143"/>
        <end position="189"/>
    </location>
</feature>
<dbReference type="STRING" id="1764295.A0A5B8MFW3"/>
<dbReference type="AlphaFoldDB" id="A0A5B8MFW3"/>
<dbReference type="PANTHER" id="PTHR46515">
    <property type="entry name" value="TATA ELEMENT MODULATORY FACTOR TMF1"/>
    <property type="match status" value="1"/>
</dbReference>
<dbReference type="InterPro" id="IPR022091">
    <property type="entry name" value="TMF_TATA-bd"/>
</dbReference>
<keyword evidence="5" id="KW-1185">Reference proteome</keyword>
<sequence>MSGVGSSPRAESAQLSRKVKQLERKVATLGVLNKALQEENEELQARARAGSSPTGGQGGDEMEELTQEFAERLASLEDKLIGVTEQRDGLRAELHELRDSQDTKDTRIRDKDETIAALQGEGDGLARKIGELEGTVKKLRSSLREETAERERLHDQVQSLKKGFRRENCEGSGPGGGGENGEKFENLSKDLEQERAKYEAMSDKLKRGYEKQLEDYRARLEEEHKHEAILSREKEYKLSEQVQRLQSSLMELESTAAEREDSVRKENRFLEHKYQQLETKLAEMGNAYADQQKPYLAEIEMLRAGAQQASEEANAVAADFRARLAEKDDHIRVLEGKLLASETIAMSTEEVVIKLKETVADTNRQLEQQHQRVLSSVRKAAGLENEVKSFSEREQSLLQRIDRQEMEFERKLADKESEIRHLEDRYKGIIKTNGEIIDEQKEQLSHLGTSGRGEAALEDSNGLEDLLKDSSAKINWGLLQNGGRDQDGEVRSLKEQLRSTEESRNEALDECVKLERTVNDLTKRCDTAMILVGEGEERIEQLEDDIKEMKVIFHDQLSIMADQLQQATNS</sequence>
<feature type="compositionally biased region" description="Basic and acidic residues" evidence="2">
    <location>
        <begin position="143"/>
        <end position="155"/>
    </location>
</feature>
<dbReference type="InterPro" id="IPR052602">
    <property type="entry name" value="Growth_transcription_reg"/>
</dbReference>
<dbReference type="OrthoDB" id="552842at2759"/>
<feature type="coiled-coil region" evidence="1">
    <location>
        <begin position="490"/>
        <end position="552"/>
    </location>
</feature>
<dbReference type="EMBL" id="CP031035">
    <property type="protein sequence ID" value="QDZ19299.1"/>
    <property type="molecule type" value="Genomic_DNA"/>
</dbReference>
<evidence type="ECO:0000259" key="3">
    <source>
        <dbReference type="Pfam" id="PF12325"/>
    </source>
</evidence>
<evidence type="ECO:0000256" key="1">
    <source>
        <dbReference type="SAM" id="Coils"/>
    </source>
</evidence>
<feature type="region of interest" description="Disordered" evidence="2">
    <location>
        <begin position="40"/>
        <end position="65"/>
    </location>
</feature>
<dbReference type="Proteomes" id="UP000316726">
    <property type="component" value="Chromosome 2"/>
</dbReference>
<evidence type="ECO:0000313" key="5">
    <source>
        <dbReference type="Proteomes" id="UP000316726"/>
    </source>
</evidence>
<feature type="coiled-coil region" evidence="1">
    <location>
        <begin position="352"/>
        <end position="432"/>
    </location>
</feature>
<protein>
    <recommendedName>
        <fullName evidence="3">TATA element modulatory factor 1 TATA binding domain-containing protein</fullName>
    </recommendedName>
</protein>
<dbReference type="GO" id="GO:0005783">
    <property type="term" value="C:endoplasmic reticulum"/>
    <property type="evidence" value="ECO:0007669"/>
    <property type="project" value="TreeGrafter"/>
</dbReference>
<gene>
    <name evidence="4" type="ORF">A3770_02p18170</name>
</gene>
<dbReference type="Pfam" id="PF12325">
    <property type="entry name" value="TMF_TATA_bd"/>
    <property type="match status" value="1"/>
</dbReference>
<feature type="domain" description="TATA element modulatory factor 1 TATA binding" evidence="3">
    <location>
        <begin position="513"/>
        <end position="558"/>
    </location>
</feature>
<name>A0A5B8MFW3_9CHLO</name>